<dbReference type="GO" id="GO:1901678">
    <property type="term" value="P:iron coordination entity transport"/>
    <property type="evidence" value="ECO:0007669"/>
    <property type="project" value="UniProtKB-ARBA"/>
</dbReference>
<name>A0A1N7FUL0_9NOCA</name>
<sequence length="316" mass="33064">MSVVVALAVALAGTGCSTADDTAAAAPVQINLPDGRQITVPKAPRRVVTLGGQWTDVALSFGLTPVGYYDGLEQQGTGTPPWYGDKLKKSVPVDPSGDLVASVAKLKPDLILAPGFASMAGGFDALTKLAPTIDKISGQQVDPWQDMVALMGTILHRPDEATRITAGVDRTITDVARRFPGLRGKTYTFAFAYGSDQMSVLADPSDGAGKLFGQLGLRISKQLTHEAAESGQPRVQVSTENFSLLDSDLLVLAAQTPQLQKRVEGLGGFRGLGSVRRGAVAMLNTVQITGLNEPSPNSIPYAFGQMTSALAAVSRG</sequence>
<dbReference type="RefSeq" id="WP_076479597.1">
    <property type="nucleotide sequence ID" value="NZ_FTNT01000006.1"/>
</dbReference>
<dbReference type="Proteomes" id="UP000186218">
    <property type="component" value="Unassembled WGS sequence"/>
</dbReference>
<gene>
    <name evidence="7" type="ORF">SAMN05445060_2300</name>
</gene>
<proteinExistence type="inferred from homology"/>
<reference evidence="7 8" key="1">
    <citation type="submission" date="2017-01" db="EMBL/GenBank/DDBJ databases">
        <authorList>
            <person name="Mah S.A."/>
            <person name="Swanson W.J."/>
            <person name="Moy G.W."/>
            <person name="Vacquier V.D."/>
        </authorList>
    </citation>
    <scope>NUCLEOTIDE SEQUENCE [LARGE SCALE GENOMIC DNA]</scope>
    <source>
        <strain evidence="7 8">CPCC 203464</strain>
    </source>
</reference>
<dbReference type="EMBL" id="FTNT01000006">
    <property type="protein sequence ID" value="SIS04048.1"/>
    <property type="molecule type" value="Genomic_DNA"/>
</dbReference>
<comment type="similarity">
    <text evidence="2">Belongs to the bacterial solute-binding protein 8 family.</text>
</comment>
<dbReference type="AlphaFoldDB" id="A0A1N7FUL0"/>
<evidence type="ECO:0000256" key="4">
    <source>
        <dbReference type="ARBA" id="ARBA00022729"/>
    </source>
</evidence>
<evidence type="ECO:0000256" key="1">
    <source>
        <dbReference type="ARBA" id="ARBA00004196"/>
    </source>
</evidence>
<feature type="domain" description="Fe/B12 periplasmic-binding" evidence="6">
    <location>
        <begin position="46"/>
        <end position="314"/>
    </location>
</feature>
<evidence type="ECO:0000256" key="3">
    <source>
        <dbReference type="ARBA" id="ARBA00022448"/>
    </source>
</evidence>
<feature type="chain" id="PRO_5038567874" evidence="5">
    <location>
        <begin position="20"/>
        <end position="316"/>
    </location>
</feature>
<accession>A0A1N7FUL0</accession>
<dbReference type="InterPro" id="IPR051313">
    <property type="entry name" value="Bact_iron-sidero_bind"/>
</dbReference>
<evidence type="ECO:0000256" key="2">
    <source>
        <dbReference type="ARBA" id="ARBA00008814"/>
    </source>
</evidence>
<keyword evidence="3" id="KW-0813">Transport</keyword>
<evidence type="ECO:0000259" key="6">
    <source>
        <dbReference type="PROSITE" id="PS50983"/>
    </source>
</evidence>
<dbReference type="PROSITE" id="PS50983">
    <property type="entry name" value="FE_B12_PBP"/>
    <property type="match status" value="1"/>
</dbReference>
<dbReference type="Pfam" id="PF01497">
    <property type="entry name" value="Peripla_BP_2"/>
    <property type="match status" value="1"/>
</dbReference>
<comment type="subcellular location">
    <subcellularLocation>
        <location evidence="1">Cell envelope</location>
    </subcellularLocation>
</comment>
<evidence type="ECO:0000256" key="5">
    <source>
        <dbReference type="SAM" id="SignalP"/>
    </source>
</evidence>
<dbReference type="SUPFAM" id="SSF53807">
    <property type="entry name" value="Helical backbone' metal receptor"/>
    <property type="match status" value="1"/>
</dbReference>
<dbReference type="InterPro" id="IPR002491">
    <property type="entry name" value="ABC_transptr_periplasmic_BD"/>
</dbReference>
<feature type="signal peptide" evidence="5">
    <location>
        <begin position="1"/>
        <end position="19"/>
    </location>
</feature>
<dbReference type="OrthoDB" id="1846031at2"/>
<keyword evidence="8" id="KW-1185">Reference proteome</keyword>
<dbReference type="PANTHER" id="PTHR30532:SF1">
    <property type="entry name" value="IRON(3+)-HYDROXAMATE-BINDING PROTEIN FHUD"/>
    <property type="match status" value="1"/>
</dbReference>
<dbReference type="GO" id="GO:0030288">
    <property type="term" value="C:outer membrane-bounded periplasmic space"/>
    <property type="evidence" value="ECO:0007669"/>
    <property type="project" value="TreeGrafter"/>
</dbReference>
<evidence type="ECO:0000313" key="7">
    <source>
        <dbReference type="EMBL" id="SIS04048.1"/>
    </source>
</evidence>
<evidence type="ECO:0000313" key="8">
    <source>
        <dbReference type="Proteomes" id="UP000186218"/>
    </source>
</evidence>
<dbReference type="PANTHER" id="PTHR30532">
    <property type="entry name" value="IRON III DICITRATE-BINDING PERIPLASMIC PROTEIN"/>
    <property type="match status" value="1"/>
</dbReference>
<keyword evidence="4 5" id="KW-0732">Signal</keyword>
<dbReference type="STRING" id="1344003.SAMN05445060_2300"/>
<organism evidence="7 8">
    <name type="scientific">Williamsia sterculiae</name>
    <dbReference type="NCBI Taxonomy" id="1344003"/>
    <lineage>
        <taxon>Bacteria</taxon>
        <taxon>Bacillati</taxon>
        <taxon>Actinomycetota</taxon>
        <taxon>Actinomycetes</taxon>
        <taxon>Mycobacteriales</taxon>
        <taxon>Nocardiaceae</taxon>
        <taxon>Williamsia</taxon>
    </lineage>
</organism>
<dbReference type="Gene3D" id="3.40.50.1980">
    <property type="entry name" value="Nitrogenase molybdenum iron protein domain"/>
    <property type="match status" value="2"/>
</dbReference>
<protein>
    <submittedName>
        <fullName evidence="7">Iron complex transport system substrate-binding protein</fullName>
    </submittedName>
</protein>